<dbReference type="RefSeq" id="WP_264011439.1">
    <property type="nucleotide sequence ID" value="NZ_JACKSJ010000037.1"/>
</dbReference>
<evidence type="ECO:0000256" key="1">
    <source>
        <dbReference type="SAM" id="SignalP"/>
    </source>
</evidence>
<name>A0A9X2YL91_9MYCO</name>
<gene>
    <name evidence="2" type="ORF">H7I41_04840</name>
</gene>
<dbReference type="Proteomes" id="UP001140293">
    <property type="component" value="Unassembled WGS sequence"/>
</dbReference>
<keyword evidence="1" id="KW-0732">Signal</keyword>
<reference evidence="2" key="1">
    <citation type="submission" date="2020-07" db="EMBL/GenBank/DDBJ databases">
        <authorList>
            <person name="Pettersson B.M.F."/>
            <person name="Behra P.R.K."/>
            <person name="Ramesh M."/>
            <person name="Das S."/>
            <person name="Dasgupta S."/>
            <person name="Kirsebom L.A."/>
        </authorList>
    </citation>
    <scope>NUCLEOTIDE SEQUENCE</scope>
    <source>
        <strain evidence="2">DSM 44615</strain>
    </source>
</reference>
<organism evidence="2 3">
    <name type="scientific">[Mycobacterium] manitobense</name>
    <dbReference type="NCBI Taxonomy" id="190147"/>
    <lineage>
        <taxon>Bacteria</taxon>
        <taxon>Bacillati</taxon>
        <taxon>Actinomycetota</taxon>
        <taxon>Actinomycetes</taxon>
        <taxon>Mycobacteriales</taxon>
        <taxon>Mycobacteriaceae</taxon>
        <taxon>Mycolicibacterium</taxon>
    </lineage>
</organism>
<evidence type="ECO:0000313" key="2">
    <source>
        <dbReference type="EMBL" id="MCV7169251.1"/>
    </source>
</evidence>
<feature type="chain" id="PRO_5040848728" evidence="1">
    <location>
        <begin position="27"/>
        <end position="98"/>
    </location>
</feature>
<proteinExistence type="predicted"/>
<keyword evidence="3" id="KW-1185">Reference proteome</keyword>
<feature type="signal peptide" evidence="1">
    <location>
        <begin position="1"/>
        <end position="26"/>
    </location>
</feature>
<protein>
    <submittedName>
        <fullName evidence="2">Uncharacterized protein</fullName>
    </submittedName>
</protein>
<reference evidence="2" key="2">
    <citation type="journal article" date="2022" name="BMC Genomics">
        <title>Comparative genome analysis of mycobacteria focusing on tRNA and non-coding RNA.</title>
        <authorList>
            <person name="Behra P.R.K."/>
            <person name="Pettersson B.M.F."/>
            <person name="Ramesh M."/>
            <person name="Das S."/>
            <person name="Dasgupta S."/>
            <person name="Kirsebom L.A."/>
        </authorList>
    </citation>
    <scope>NUCLEOTIDE SEQUENCE</scope>
    <source>
        <strain evidence="2">DSM 44615</strain>
    </source>
</reference>
<sequence>MKKHTLLKGATAAALLSATLVAPAVAGLTAGTASARPIENTVGGNCRASGGEWQSFWGAGSYIGGTCTYGGNYRAHFDSHDIQYMTEKKIKGKWVVVD</sequence>
<dbReference type="EMBL" id="JACKSJ010000037">
    <property type="protein sequence ID" value="MCV7169251.1"/>
    <property type="molecule type" value="Genomic_DNA"/>
</dbReference>
<dbReference type="AlphaFoldDB" id="A0A9X2YL91"/>
<accession>A0A9X2YL91</accession>
<comment type="caution">
    <text evidence="2">The sequence shown here is derived from an EMBL/GenBank/DDBJ whole genome shotgun (WGS) entry which is preliminary data.</text>
</comment>
<evidence type="ECO:0000313" key="3">
    <source>
        <dbReference type="Proteomes" id="UP001140293"/>
    </source>
</evidence>